<dbReference type="InterPro" id="IPR038352">
    <property type="entry name" value="Imelysin_sf"/>
</dbReference>
<dbReference type="EMBL" id="CACVAX010000001">
    <property type="protein sequence ID" value="CAA6800585.1"/>
    <property type="molecule type" value="Genomic_DNA"/>
</dbReference>
<feature type="chain" id="PRO_5027948220" description="Imelysin-like domain-containing protein" evidence="3">
    <location>
        <begin position="27"/>
        <end position="374"/>
    </location>
</feature>
<protein>
    <recommendedName>
        <fullName evidence="4">Imelysin-like domain-containing protein</fullName>
    </recommendedName>
</protein>
<evidence type="ECO:0000256" key="1">
    <source>
        <dbReference type="ARBA" id="ARBA00004196"/>
    </source>
</evidence>
<evidence type="ECO:0000313" key="5">
    <source>
        <dbReference type="EMBL" id="CAA6800585.1"/>
    </source>
</evidence>
<name>A0A6S6S6F3_9BACT</name>
<dbReference type="InterPro" id="IPR018976">
    <property type="entry name" value="Imelysin-like"/>
</dbReference>
<dbReference type="PROSITE" id="PS51257">
    <property type="entry name" value="PROKAR_LIPOPROTEIN"/>
    <property type="match status" value="1"/>
</dbReference>
<dbReference type="Gene3D" id="1.20.1420.20">
    <property type="entry name" value="M75 peptidase, HXXE motif"/>
    <property type="match status" value="1"/>
</dbReference>
<evidence type="ECO:0000256" key="2">
    <source>
        <dbReference type="ARBA" id="ARBA00022729"/>
    </source>
</evidence>
<feature type="signal peptide" evidence="3">
    <location>
        <begin position="1"/>
        <end position="26"/>
    </location>
</feature>
<dbReference type="GO" id="GO:0030313">
    <property type="term" value="C:cell envelope"/>
    <property type="evidence" value="ECO:0007669"/>
    <property type="project" value="UniProtKB-SubCell"/>
</dbReference>
<reference evidence="5" key="1">
    <citation type="submission" date="2020-01" db="EMBL/GenBank/DDBJ databases">
        <authorList>
            <person name="Meier V. D."/>
            <person name="Meier V D."/>
        </authorList>
    </citation>
    <scope>NUCLEOTIDE SEQUENCE</scope>
    <source>
        <strain evidence="5">HLG_WM_MAG_04</strain>
    </source>
</reference>
<sequence length="374" mass="40695">MRKKITSKISLMVLISLILSFFTACGGGENAYDGENGLINTSTTADAFSSMQSNVFAKNANELTSNLSTMHSLIESFDSNLSSSEVESLQTAFVNVMTQWKSVQATYIAGDYNSSLIDTPQLIDFFNTGKNADIAADIDQALNSSSSVQASLLTNSSKSITALEYLVFGKQSSTAQLVTAMNTNGKRRIETIKVVVDNIQSKITAINDFYKHDTQFVSDETEALNTLVNALVDSAYKLKEQRIGEAAGLVVKYKDNPDATRLEYYKSKKSLEAMKAILTAHNEIMGEQSYENFGSFAADNGALTVVSNIRTNITTALGILEEFSTPIEDAISPTAVDSKIETLYNEMVKLQENYFTSLIASLSLTAEIIEADGD</sequence>
<comment type="subcellular location">
    <subcellularLocation>
        <location evidence="1">Cell envelope</location>
    </subcellularLocation>
</comment>
<dbReference type="Pfam" id="PF09375">
    <property type="entry name" value="Peptidase_M75"/>
    <property type="match status" value="1"/>
</dbReference>
<evidence type="ECO:0000259" key="4">
    <source>
        <dbReference type="Pfam" id="PF09375"/>
    </source>
</evidence>
<feature type="domain" description="Imelysin-like" evidence="4">
    <location>
        <begin position="70"/>
        <end position="352"/>
    </location>
</feature>
<dbReference type="AlphaFoldDB" id="A0A6S6S6F3"/>
<gene>
    <name evidence="5" type="ORF">HELGO_WM9770</name>
</gene>
<organism evidence="5">
    <name type="scientific">uncultured Sulfurovum sp</name>
    <dbReference type="NCBI Taxonomy" id="269237"/>
    <lineage>
        <taxon>Bacteria</taxon>
        <taxon>Pseudomonadati</taxon>
        <taxon>Campylobacterota</taxon>
        <taxon>Epsilonproteobacteria</taxon>
        <taxon>Campylobacterales</taxon>
        <taxon>Sulfurovaceae</taxon>
        <taxon>Sulfurovum</taxon>
        <taxon>environmental samples</taxon>
    </lineage>
</organism>
<evidence type="ECO:0000256" key="3">
    <source>
        <dbReference type="SAM" id="SignalP"/>
    </source>
</evidence>
<accession>A0A6S6S6F3</accession>
<keyword evidence="2 3" id="KW-0732">Signal</keyword>
<proteinExistence type="predicted"/>